<gene>
    <name evidence="2" type="ORF">CEPIT_LOCUS1008</name>
</gene>
<proteinExistence type="predicted"/>
<name>A0AAV0C1T6_9ASTE</name>
<feature type="region of interest" description="Disordered" evidence="1">
    <location>
        <begin position="47"/>
        <end position="81"/>
    </location>
</feature>
<sequence length="116" mass="13234">MVLTRNSNFEMDEALKNMQLEFDQKLEHQNKLMMDMMGNIMKKVVGLQKNKKGGSEEETDEDEVGSEEETSSYEEEDGAIGKSSSAVLNNFRFSPKVEFPAFEGQNAKAWVQKCER</sequence>
<evidence type="ECO:0000256" key="1">
    <source>
        <dbReference type="SAM" id="MobiDB-lite"/>
    </source>
</evidence>
<reference evidence="2" key="1">
    <citation type="submission" date="2022-07" db="EMBL/GenBank/DDBJ databases">
        <authorList>
            <person name="Macas J."/>
            <person name="Novak P."/>
            <person name="Neumann P."/>
        </authorList>
    </citation>
    <scope>NUCLEOTIDE SEQUENCE</scope>
</reference>
<evidence type="ECO:0000313" key="2">
    <source>
        <dbReference type="EMBL" id="CAH9056761.1"/>
    </source>
</evidence>
<dbReference type="AlphaFoldDB" id="A0AAV0C1T6"/>
<accession>A0AAV0C1T6</accession>
<dbReference type="Proteomes" id="UP001152523">
    <property type="component" value="Unassembled WGS sequence"/>
</dbReference>
<dbReference type="EMBL" id="CAMAPF010000006">
    <property type="protein sequence ID" value="CAH9056761.1"/>
    <property type="molecule type" value="Genomic_DNA"/>
</dbReference>
<keyword evidence="3" id="KW-1185">Reference proteome</keyword>
<organism evidence="2 3">
    <name type="scientific">Cuscuta epithymum</name>
    <dbReference type="NCBI Taxonomy" id="186058"/>
    <lineage>
        <taxon>Eukaryota</taxon>
        <taxon>Viridiplantae</taxon>
        <taxon>Streptophyta</taxon>
        <taxon>Embryophyta</taxon>
        <taxon>Tracheophyta</taxon>
        <taxon>Spermatophyta</taxon>
        <taxon>Magnoliopsida</taxon>
        <taxon>eudicotyledons</taxon>
        <taxon>Gunneridae</taxon>
        <taxon>Pentapetalae</taxon>
        <taxon>asterids</taxon>
        <taxon>lamiids</taxon>
        <taxon>Solanales</taxon>
        <taxon>Convolvulaceae</taxon>
        <taxon>Cuscuteae</taxon>
        <taxon>Cuscuta</taxon>
        <taxon>Cuscuta subgen. Cuscuta</taxon>
    </lineage>
</organism>
<protein>
    <submittedName>
        <fullName evidence="2">Uncharacterized protein</fullName>
    </submittedName>
</protein>
<evidence type="ECO:0000313" key="3">
    <source>
        <dbReference type="Proteomes" id="UP001152523"/>
    </source>
</evidence>
<feature type="compositionally biased region" description="Acidic residues" evidence="1">
    <location>
        <begin position="56"/>
        <end position="78"/>
    </location>
</feature>
<comment type="caution">
    <text evidence="2">The sequence shown here is derived from an EMBL/GenBank/DDBJ whole genome shotgun (WGS) entry which is preliminary data.</text>
</comment>